<dbReference type="InterPro" id="IPR021884">
    <property type="entry name" value="Ice-bd_prot"/>
</dbReference>
<dbReference type="Pfam" id="PF11999">
    <property type="entry name" value="Ice_binding"/>
    <property type="match status" value="1"/>
</dbReference>
<evidence type="ECO:0000256" key="3">
    <source>
        <dbReference type="SAM" id="MobiDB-lite"/>
    </source>
</evidence>
<dbReference type="RefSeq" id="WP_216939339.1">
    <property type="nucleotide sequence ID" value="NZ_CP077062.1"/>
</dbReference>
<comment type="similarity">
    <text evidence="1">Belongs to the ice-binding protein family.</text>
</comment>
<gene>
    <name evidence="5" type="ORF">KRR39_20960</name>
</gene>
<feature type="region of interest" description="Disordered" evidence="3">
    <location>
        <begin position="243"/>
        <end position="369"/>
    </location>
</feature>
<protein>
    <submittedName>
        <fullName evidence="5">DUF3494 domain-containing protein</fullName>
    </submittedName>
</protein>
<keyword evidence="4" id="KW-0812">Transmembrane</keyword>
<dbReference type="KEGG" id="nps:KRR39_20960"/>
<dbReference type="EMBL" id="CP077062">
    <property type="protein sequence ID" value="QWZ07829.1"/>
    <property type="molecule type" value="Genomic_DNA"/>
</dbReference>
<sequence length="403" mass="38366">MRPALPVVPASRLRPRGTRAPAVLLSGGVALVAALAAVGPASAAQVPVDLGTATSYAVLAGSTVTNTGVSNISGDLGVSPGTAVVGFPPGLVTGGVIHAGDANAAQAEQDLVTAYDTAAGETPQTPVGPDLAGQTLVAGIYGNSNAAGTLGLTGTLTLDGKNDPNGLFVFQADSTLITASGASVRLINGANPCNVYWKVGSSATLGTSTEFVGNILALTSISLDTDANVQGRVLARNGAVTLDSNDVSRPSCAATPTGGGGGATPTAAATPTAGTTGTPTGGTTPTTPTTPAASPSGSTGGTTTQQGASVSGSKGPGSHGPGSGTGRHGSGSGSGLTSTPTGARLTTVSVIPPGHPETGLGGAAAGGPDSRLLALGGTALAGAAVAASLAARRRRVEGRDTRS</sequence>
<keyword evidence="4" id="KW-0472">Membrane</keyword>
<feature type="compositionally biased region" description="Gly residues" evidence="3">
    <location>
        <begin position="314"/>
        <end position="334"/>
    </location>
</feature>
<reference evidence="5" key="1">
    <citation type="submission" date="2021-06" db="EMBL/GenBank/DDBJ databases">
        <title>Complete genome sequence of Nocardioides sp. G188.</title>
        <authorList>
            <person name="Im W.-T."/>
        </authorList>
    </citation>
    <scope>NUCLEOTIDE SEQUENCE</scope>
    <source>
        <strain evidence="5">G188</strain>
    </source>
</reference>
<keyword evidence="4" id="KW-1133">Transmembrane helix</keyword>
<evidence type="ECO:0000256" key="1">
    <source>
        <dbReference type="ARBA" id="ARBA00005445"/>
    </source>
</evidence>
<evidence type="ECO:0000313" key="5">
    <source>
        <dbReference type="EMBL" id="QWZ07829.1"/>
    </source>
</evidence>
<evidence type="ECO:0000256" key="4">
    <source>
        <dbReference type="SAM" id="Phobius"/>
    </source>
</evidence>
<name>A0A975SXM6_9ACTN</name>
<keyword evidence="6" id="KW-1185">Reference proteome</keyword>
<feature type="compositionally biased region" description="Low complexity" evidence="3">
    <location>
        <begin position="264"/>
        <end position="313"/>
    </location>
</feature>
<keyword evidence="2" id="KW-0732">Signal</keyword>
<dbReference type="AlphaFoldDB" id="A0A975SXM6"/>
<evidence type="ECO:0000313" key="6">
    <source>
        <dbReference type="Proteomes" id="UP000683575"/>
    </source>
</evidence>
<organism evidence="5 6">
    <name type="scientific">Nocardioides panacis</name>
    <dbReference type="NCBI Taxonomy" id="2849501"/>
    <lineage>
        <taxon>Bacteria</taxon>
        <taxon>Bacillati</taxon>
        <taxon>Actinomycetota</taxon>
        <taxon>Actinomycetes</taxon>
        <taxon>Propionibacteriales</taxon>
        <taxon>Nocardioidaceae</taxon>
        <taxon>Nocardioides</taxon>
    </lineage>
</organism>
<feature type="transmembrane region" description="Helical" evidence="4">
    <location>
        <begin position="372"/>
        <end position="391"/>
    </location>
</feature>
<dbReference type="Proteomes" id="UP000683575">
    <property type="component" value="Chromosome"/>
</dbReference>
<evidence type="ECO:0000256" key="2">
    <source>
        <dbReference type="ARBA" id="ARBA00022729"/>
    </source>
</evidence>
<proteinExistence type="inferred from homology"/>
<accession>A0A975SXM6</accession>